<evidence type="ECO:0000256" key="3">
    <source>
        <dbReference type="ARBA" id="ARBA00031983"/>
    </source>
</evidence>
<dbReference type="KEGG" id="cab:CAB502"/>
<dbReference type="RefSeq" id="WP_011097124.1">
    <property type="nucleotide sequence ID" value="NC_004552.2"/>
</dbReference>
<dbReference type="InterPro" id="IPR031100">
    <property type="entry name" value="LOG_fam"/>
</dbReference>
<dbReference type="EC" id="3.2.2.4" evidence="2"/>
<feature type="signal peptide" evidence="4">
    <location>
        <begin position="1"/>
        <end position="20"/>
    </location>
</feature>
<dbReference type="GO" id="GO:0008714">
    <property type="term" value="F:AMP nucleosidase activity"/>
    <property type="evidence" value="ECO:0007669"/>
    <property type="project" value="UniProtKB-EC"/>
</dbReference>
<organism evidence="5 6">
    <name type="scientific">Chlamydia abortus (strain DSM 27085 / S26/3)</name>
    <name type="common">Chlamydophila abortus</name>
    <dbReference type="NCBI Taxonomy" id="218497"/>
    <lineage>
        <taxon>Bacteria</taxon>
        <taxon>Pseudomonadati</taxon>
        <taxon>Chlamydiota</taxon>
        <taxon>Chlamydiia</taxon>
        <taxon>Chlamydiales</taxon>
        <taxon>Chlamydiaceae</taxon>
        <taxon>Chlamydia/Chlamydophila group</taxon>
        <taxon>Chlamydia</taxon>
    </lineage>
</organism>
<keyword evidence="4" id="KW-0732">Signal</keyword>
<sequence>MRFLYFYFTLLLCISPTVGSSQNWEALDIHDCEQIISATQFHQDHGPWIVVAGGLCPTDENYKKAQTIGYLLVKHGLVKHGYSVVTEAGPGIMEAANAGAVRAEGTSLGFILKGEELNDHIPKDNCLQVSHISHRLEGMVGKASGCIVFPGGLGTVSECFFALDNFRYLEVPHPVVLVDMEFWGPLVEWMKNLHYTHTCPGYLYLVDSSEEAVDIIFSHHKSQSYN</sequence>
<dbReference type="HOGENOM" id="CLU_058336_0_4_0"/>
<dbReference type="EMBL" id="CR848038">
    <property type="protein sequence ID" value="CAH63954.1"/>
    <property type="molecule type" value="Genomic_DNA"/>
</dbReference>
<evidence type="ECO:0000256" key="4">
    <source>
        <dbReference type="SAM" id="SignalP"/>
    </source>
</evidence>
<accession>Q5L5X7</accession>
<keyword evidence="6" id="KW-1185">Reference proteome</keyword>
<dbReference type="SUPFAM" id="SSF102405">
    <property type="entry name" value="MCP/YpsA-like"/>
    <property type="match status" value="1"/>
</dbReference>
<protein>
    <recommendedName>
        <fullName evidence="3">AMP nucleosidase</fullName>
        <ecNumber evidence="2">3.2.2.4</ecNumber>
    </recommendedName>
    <alternativeName>
        <fullName evidence="3">AMP nucleosidase</fullName>
    </alternativeName>
</protein>
<dbReference type="AlphaFoldDB" id="Q5L5X7"/>
<dbReference type="GO" id="GO:0005829">
    <property type="term" value="C:cytosol"/>
    <property type="evidence" value="ECO:0007669"/>
    <property type="project" value="TreeGrafter"/>
</dbReference>
<dbReference type="PANTHER" id="PTHR43393:SF3">
    <property type="entry name" value="LYSINE DECARBOXYLASE-LIKE PROTEIN"/>
    <property type="match status" value="1"/>
</dbReference>
<evidence type="ECO:0000256" key="2">
    <source>
        <dbReference type="ARBA" id="ARBA00011985"/>
    </source>
</evidence>
<comment type="catalytic activity">
    <reaction evidence="1">
        <text>AMP + H2O = D-ribose 5-phosphate + adenine</text>
        <dbReference type="Rhea" id="RHEA:20129"/>
        <dbReference type="ChEBI" id="CHEBI:15377"/>
        <dbReference type="ChEBI" id="CHEBI:16708"/>
        <dbReference type="ChEBI" id="CHEBI:78346"/>
        <dbReference type="ChEBI" id="CHEBI:456215"/>
        <dbReference type="EC" id="3.2.2.4"/>
    </reaction>
</comment>
<dbReference type="Gene3D" id="3.40.50.450">
    <property type="match status" value="1"/>
</dbReference>
<gene>
    <name evidence="5" type="ordered locus">CAB502</name>
</gene>
<dbReference type="eggNOG" id="COG1611">
    <property type="taxonomic scope" value="Bacteria"/>
</dbReference>
<reference evidence="5 6" key="1">
    <citation type="journal article" date="2005" name="Genome Res.">
        <title>The Chlamydophila abortus genome sequence reveals an array of variable proteins that contribute to interspecies variation.</title>
        <authorList>
            <person name="Thomson N.R."/>
            <person name="Yeats C."/>
            <person name="Bell K."/>
            <person name="Holden M.T.G."/>
            <person name="Bentley S.D."/>
            <person name="Livingstone M."/>
            <person name="Cerdeno-Tarraga A.M."/>
            <person name="Harris B."/>
            <person name="Doggett J."/>
            <person name="Ormond D."/>
            <person name="Mungal K."/>
            <person name="Clarke K."/>
            <person name="Feltwell T."/>
            <person name="Hance Z."/>
            <person name="Sanders M."/>
            <person name="Quail M.A."/>
            <person name="Price C."/>
            <person name="Parkhill J."/>
            <person name="Longbottom D."/>
        </authorList>
    </citation>
    <scope>NUCLEOTIDE SEQUENCE [LARGE SCALE GENOMIC DNA]</scope>
    <source>
        <strain evidence="6">DSM 27085 / S26/3</strain>
    </source>
</reference>
<proteinExistence type="predicted"/>
<evidence type="ECO:0000313" key="5">
    <source>
        <dbReference type="EMBL" id="CAH63954.1"/>
    </source>
</evidence>
<evidence type="ECO:0000313" key="6">
    <source>
        <dbReference type="Proteomes" id="UP000001012"/>
    </source>
</evidence>
<dbReference type="Proteomes" id="UP000001012">
    <property type="component" value="Chromosome"/>
</dbReference>
<dbReference type="Pfam" id="PF03641">
    <property type="entry name" value="Lysine_decarbox"/>
    <property type="match status" value="1"/>
</dbReference>
<dbReference type="OrthoDB" id="9801098at2"/>
<dbReference type="InterPro" id="IPR052341">
    <property type="entry name" value="LOG_family_nucleotidases"/>
</dbReference>
<feature type="chain" id="PRO_5004258876" description="AMP nucleosidase" evidence="4">
    <location>
        <begin position="21"/>
        <end position="226"/>
    </location>
</feature>
<name>Q5L5X7_CHLAB</name>
<evidence type="ECO:0000256" key="1">
    <source>
        <dbReference type="ARBA" id="ARBA00000274"/>
    </source>
</evidence>
<dbReference type="PANTHER" id="PTHR43393">
    <property type="entry name" value="CYTOKININ RIBOSIDE 5'-MONOPHOSPHATE PHOSPHORIBOHYDROLASE"/>
    <property type="match status" value="1"/>
</dbReference>